<dbReference type="SMR" id="A0A089QFJ2"/>
<sequence>MDLEIFDDTNSVPAEKIQLVKDVLEFSGKYLELPEDTEMSVTLMNNEQIHEINLKYRGVDKATDVISFAIEEDDPDELPIILPDDVDFEEPKNIGDMMISMDKVKEQAEYLGHSEDRELGFLTVHGFLHLNGYDHMKAEDEKVMFKLQRDILDAYGLKR</sequence>
<dbReference type="EMBL" id="NBEY01000041">
    <property type="protein sequence ID" value="OQR25380.1"/>
    <property type="molecule type" value="Genomic_DNA"/>
</dbReference>
<keyword evidence="3 9" id="KW-0698">rRNA processing</keyword>
<dbReference type="EMBL" id="CP007646">
    <property type="protein sequence ID" value="AIR10598.1"/>
    <property type="molecule type" value="Genomic_DNA"/>
</dbReference>
<comment type="subcellular location">
    <subcellularLocation>
        <location evidence="9">Cytoplasm</location>
    </subcellularLocation>
</comment>
<evidence type="ECO:0000256" key="1">
    <source>
        <dbReference type="ARBA" id="ARBA00010875"/>
    </source>
</evidence>
<dbReference type="Proteomes" id="UP000029488">
    <property type="component" value="Chromosome"/>
</dbReference>
<evidence type="ECO:0000313" key="18">
    <source>
        <dbReference type="EMBL" id="WHS18483.1"/>
    </source>
</evidence>
<dbReference type="Proteomes" id="UP000759256">
    <property type="component" value="Unassembled WGS sequence"/>
</dbReference>
<evidence type="ECO:0000313" key="16">
    <source>
        <dbReference type="EMBL" id="OQR25380.1"/>
    </source>
</evidence>
<evidence type="ECO:0000256" key="6">
    <source>
        <dbReference type="ARBA" id="ARBA00022759"/>
    </source>
</evidence>
<dbReference type="InterPro" id="IPR020549">
    <property type="entry name" value="YbeY_CS"/>
</dbReference>
<dbReference type="Proteomes" id="UP000471300">
    <property type="component" value="Unassembled WGS sequence"/>
</dbReference>
<dbReference type="Pfam" id="PF02130">
    <property type="entry name" value="YbeY"/>
    <property type="match status" value="1"/>
</dbReference>
<evidence type="ECO:0000313" key="10">
    <source>
        <dbReference type="EMBL" id="AIR10598.1"/>
    </source>
</evidence>
<dbReference type="PANTHER" id="PTHR46986:SF1">
    <property type="entry name" value="ENDORIBONUCLEASE YBEY, CHLOROPLASTIC"/>
    <property type="match status" value="1"/>
</dbReference>
<evidence type="ECO:0000313" key="17">
    <source>
        <dbReference type="EMBL" id="PWG53048.1"/>
    </source>
</evidence>
<evidence type="ECO:0000256" key="5">
    <source>
        <dbReference type="ARBA" id="ARBA00022723"/>
    </source>
</evidence>
<evidence type="ECO:0000313" key="21">
    <source>
        <dbReference type="Proteomes" id="UP000192353"/>
    </source>
</evidence>
<keyword evidence="4 9" id="KW-0540">Nuclease</keyword>
<feature type="binding site" evidence="9">
    <location>
        <position position="129"/>
    </location>
    <ligand>
        <name>Zn(2+)</name>
        <dbReference type="ChEBI" id="CHEBI:29105"/>
        <note>catalytic</note>
    </ligand>
</feature>
<evidence type="ECO:0000313" key="13">
    <source>
        <dbReference type="EMBL" id="MYY72421.1"/>
    </source>
</evidence>
<dbReference type="EMBL" id="VSTR01000001">
    <property type="protein sequence ID" value="MYY72421.1"/>
    <property type="molecule type" value="Genomic_DNA"/>
</dbReference>
<dbReference type="NCBIfam" id="TIGR00043">
    <property type="entry name" value="rRNA maturation RNase YbeY"/>
    <property type="match status" value="1"/>
</dbReference>
<evidence type="ECO:0000313" key="15">
    <source>
        <dbReference type="EMBL" id="OQQ90656.1"/>
    </source>
</evidence>
<dbReference type="KEGG" id="lsj:LSJ_0917c"/>
<reference evidence="10 20" key="1">
    <citation type="journal article" date="2014" name="BMC Genomics">
        <title>Unusual genome complexity in Lactobacillus salivarius JCM1046.</title>
        <authorList>
            <person name="Raftis E.J."/>
            <person name="Forde B.M."/>
            <person name="Claesson M.J."/>
            <person name="O'Toole P.W."/>
        </authorList>
    </citation>
    <scope>NUCLEOTIDE SEQUENCE [LARGE SCALE GENOMIC DNA]</scope>
    <source>
        <strain evidence="10 20">JCM1046</strain>
    </source>
</reference>
<reference evidence="19" key="9">
    <citation type="submission" date="2023-04" db="EMBL/GenBank/DDBJ databases">
        <title>Four porcine-derived lactic acid bacteria strains analyses and their evaluation as potential probiotics based on genomics.</title>
        <authorList>
            <person name="Niu D."/>
        </authorList>
    </citation>
    <scope>NUCLEOTIDE SEQUENCE</scope>
    <source>
        <strain evidence="19">ZSA5</strain>
    </source>
</reference>
<dbReference type="EMBL" id="VSTU01000008">
    <property type="protein sequence ID" value="MYZ66514.1"/>
    <property type="molecule type" value="Genomic_DNA"/>
</dbReference>
<reference evidence="21 22" key="2">
    <citation type="submission" date="2017-03" db="EMBL/GenBank/DDBJ databases">
        <title>Phylogenomics and comparative genomics of Lactobacillus salivarius, a mammalian gut commensal.</title>
        <authorList>
            <person name="Harris H.M."/>
        </authorList>
    </citation>
    <scope>NUCLEOTIDE SEQUENCE [LARGE SCALE GENOMIC DNA]</scope>
    <source>
        <strain evidence="16 21">AH4231</strain>
        <strain evidence="15 22">JCM 1047</strain>
    </source>
</reference>
<dbReference type="EMBL" id="CP114509">
    <property type="protein sequence ID" value="WHS18483.1"/>
    <property type="molecule type" value="Genomic_DNA"/>
</dbReference>
<organism evidence="10 20">
    <name type="scientific">Ligilactobacillus salivarius</name>
    <dbReference type="NCBI Taxonomy" id="1624"/>
    <lineage>
        <taxon>Bacteria</taxon>
        <taxon>Bacillati</taxon>
        <taxon>Bacillota</taxon>
        <taxon>Bacilli</taxon>
        <taxon>Lactobacillales</taxon>
        <taxon>Lactobacillaceae</taxon>
        <taxon>Ligilactobacillus</taxon>
    </lineage>
</organism>
<dbReference type="Proteomes" id="UP000192575">
    <property type="component" value="Unassembled WGS sequence"/>
</dbReference>
<dbReference type="EMBL" id="DYVK01000063">
    <property type="protein sequence ID" value="HJG15853.1"/>
    <property type="molecule type" value="Genomic_DNA"/>
</dbReference>
<dbReference type="InterPro" id="IPR023091">
    <property type="entry name" value="MetalPrtase_cat_dom_sf_prd"/>
</dbReference>
<dbReference type="GO" id="GO:0004222">
    <property type="term" value="F:metalloendopeptidase activity"/>
    <property type="evidence" value="ECO:0007669"/>
    <property type="project" value="InterPro"/>
</dbReference>
<evidence type="ECO:0000313" key="23">
    <source>
        <dbReference type="Proteomes" id="UP000245607"/>
    </source>
</evidence>
<dbReference type="EMBL" id="NBEF01000017">
    <property type="protein sequence ID" value="OQQ90656.1"/>
    <property type="molecule type" value="Genomic_DNA"/>
</dbReference>
<reference evidence="11" key="6">
    <citation type="submission" date="2021-09" db="EMBL/GenBank/DDBJ databases">
        <authorList>
            <person name="Gilroy R."/>
        </authorList>
    </citation>
    <scope>NUCLEOTIDE SEQUENCE</scope>
    <source>
        <strain evidence="11">CHK189-29639</strain>
    </source>
</reference>
<evidence type="ECO:0000313" key="14">
    <source>
        <dbReference type="EMBL" id="MYZ66514.1"/>
    </source>
</evidence>
<reference evidence="17 23" key="3">
    <citation type="submission" date="2018-05" db="EMBL/GenBank/DDBJ databases">
        <title>Lactobacillus salivarius genome sequencing and assembly.</title>
        <authorList>
            <person name="Audisio C."/>
            <person name="Albarracin L."/>
            <person name="Torres M.J."/>
            <person name="Hebert E.M."/>
            <person name="Saavedra L."/>
        </authorList>
    </citation>
    <scope>NUCLEOTIDE SEQUENCE [LARGE SCALE GENOMIC DNA]</scope>
    <source>
        <strain evidence="17 23">A3iob</strain>
    </source>
</reference>
<reference evidence="11" key="5">
    <citation type="journal article" date="2021" name="PeerJ">
        <title>Extensive microbial diversity within the chicken gut microbiome revealed by metagenomics and culture.</title>
        <authorList>
            <person name="Gilroy R."/>
            <person name="Ravi A."/>
            <person name="Getino M."/>
            <person name="Pursley I."/>
            <person name="Horton D.L."/>
            <person name="Alikhan N.F."/>
            <person name="Baker D."/>
            <person name="Gharbi K."/>
            <person name="Hall N."/>
            <person name="Watson M."/>
            <person name="Adriaenssens E.M."/>
            <person name="Foster-Nyarko E."/>
            <person name="Jarju S."/>
            <person name="Secka A."/>
            <person name="Antonio M."/>
            <person name="Oren A."/>
            <person name="Chaudhuri R.R."/>
            <person name="La Ragione R."/>
            <person name="Hildebrand F."/>
            <person name="Pallen M.J."/>
        </authorList>
    </citation>
    <scope>NUCLEOTIDE SEQUENCE</scope>
    <source>
        <strain evidence="11">CHK189-29639</strain>
    </source>
</reference>
<evidence type="ECO:0000256" key="4">
    <source>
        <dbReference type="ARBA" id="ARBA00022722"/>
    </source>
</evidence>
<keyword evidence="5 9" id="KW-0479">Metal-binding</keyword>
<evidence type="ECO:0000313" key="20">
    <source>
        <dbReference type="Proteomes" id="UP000029488"/>
    </source>
</evidence>
<evidence type="ECO:0000256" key="9">
    <source>
        <dbReference type="HAMAP-Rule" id="MF_00009"/>
    </source>
</evidence>
<evidence type="ECO:0000313" key="19">
    <source>
        <dbReference type="EMBL" id="WII27792.1"/>
    </source>
</evidence>
<accession>A0A089QFJ2</accession>
<dbReference type="PROSITE" id="PS01306">
    <property type="entry name" value="UPF0054"/>
    <property type="match status" value="1"/>
</dbReference>
<dbReference type="Proteomes" id="UP000470980">
    <property type="component" value="Unassembled WGS sequence"/>
</dbReference>
<dbReference type="EMBL" id="CP123971">
    <property type="protein sequence ID" value="WII27792.1"/>
    <property type="molecule type" value="Genomic_DNA"/>
</dbReference>
<dbReference type="AlphaFoldDB" id="A0A089QFJ2"/>
<dbReference type="Proteomes" id="UP000192353">
    <property type="component" value="Unassembled WGS sequence"/>
</dbReference>
<dbReference type="Proteomes" id="UP000245607">
    <property type="component" value="Unassembled WGS sequence"/>
</dbReference>
<evidence type="ECO:0000313" key="24">
    <source>
        <dbReference type="Proteomes" id="UP000470980"/>
    </source>
</evidence>
<dbReference type="EMBL" id="JARKHV010000001">
    <property type="protein sequence ID" value="MDF4185540.1"/>
    <property type="molecule type" value="Genomic_DNA"/>
</dbReference>
<proteinExistence type="inferred from homology"/>
<dbReference type="InterPro" id="IPR002036">
    <property type="entry name" value="YbeY"/>
</dbReference>
<dbReference type="PANTHER" id="PTHR46986">
    <property type="entry name" value="ENDORIBONUCLEASE YBEY, CHLOROPLASTIC"/>
    <property type="match status" value="1"/>
</dbReference>
<dbReference type="Gene3D" id="3.40.390.30">
    <property type="entry name" value="Metalloproteases ('zincins'), catalytic domain"/>
    <property type="match status" value="1"/>
</dbReference>
<dbReference type="EC" id="3.1.-.-" evidence="9"/>
<reference evidence="12" key="8">
    <citation type="submission" date="2023-02" db="EMBL/GenBank/DDBJ databases">
        <title>Draft Whole-Genome Sequences of competitive exclusion Lactobacillus salivarius strains for Poultry.</title>
        <authorList>
            <person name="Ma L.M."/>
            <person name="Lopez-Guerra N."/>
            <person name="Zhang G."/>
        </authorList>
    </citation>
    <scope>NUCLEOTIDE SEQUENCE</scope>
    <source>
        <strain evidence="12">Salm-9</strain>
    </source>
</reference>
<dbReference type="GO" id="GO:0006364">
    <property type="term" value="P:rRNA processing"/>
    <property type="evidence" value="ECO:0007669"/>
    <property type="project" value="UniProtKB-UniRule"/>
</dbReference>
<evidence type="ECO:0000256" key="3">
    <source>
        <dbReference type="ARBA" id="ARBA00022552"/>
    </source>
</evidence>
<feature type="binding site" evidence="9">
    <location>
        <position position="125"/>
    </location>
    <ligand>
        <name>Zn(2+)</name>
        <dbReference type="ChEBI" id="CHEBI:29105"/>
        <note>catalytic</note>
    </ligand>
</feature>
<evidence type="ECO:0000313" key="12">
    <source>
        <dbReference type="EMBL" id="MDF4185540.1"/>
    </source>
</evidence>
<keyword evidence="2 9" id="KW-0690">Ribosome biogenesis</keyword>
<name>A0A089QFJ2_9LACO</name>
<feature type="binding site" evidence="9">
    <location>
        <position position="135"/>
    </location>
    <ligand>
        <name>Zn(2+)</name>
        <dbReference type="ChEBI" id="CHEBI:29105"/>
        <note>catalytic</note>
    </ligand>
</feature>
<keyword evidence="6 9" id="KW-0255">Endonuclease</keyword>
<dbReference type="Proteomes" id="UP001213566">
    <property type="component" value="Unassembled WGS sequence"/>
</dbReference>
<dbReference type="HAMAP" id="MF_00009">
    <property type="entry name" value="Endoribonucl_YbeY"/>
    <property type="match status" value="1"/>
</dbReference>
<protein>
    <recommendedName>
        <fullName evidence="9">Endoribonuclease YbeY</fullName>
        <ecNumber evidence="9">3.1.-.-</ecNumber>
    </recommendedName>
</protein>
<evidence type="ECO:0000256" key="2">
    <source>
        <dbReference type="ARBA" id="ARBA00022517"/>
    </source>
</evidence>
<comment type="function">
    <text evidence="9">Single strand-specific metallo-endoribonuclease involved in late-stage 70S ribosome quality control and in maturation of the 3' terminus of the 16S rRNA.</text>
</comment>
<evidence type="ECO:0000313" key="26">
    <source>
        <dbReference type="Proteomes" id="UP001224533"/>
    </source>
</evidence>
<keyword evidence="9" id="KW-0963">Cytoplasm</keyword>
<evidence type="ECO:0000313" key="11">
    <source>
        <dbReference type="EMBL" id="HJG15853.1"/>
    </source>
</evidence>
<evidence type="ECO:0000313" key="22">
    <source>
        <dbReference type="Proteomes" id="UP000192575"/>
    </source>
</evidence>
<reference evidence="24 25" key="4">
    <citation type="journal article" date="2020" name="Food Funct.">
        <title>Screening of Lactobacillus salivarius strains from the feces of Chinese populations and the evaluation of their effects against intestinal inflammation in mice.</title>
        <authorList>
            <person name="Zhai Q."/>
            <person name="Shen X."/>
            <person name="Cen S."/>
            <person name="Zhang C."/>
            <person name="Tian F."/>
            <person name="Zhao J."/>
            <person name="Zhang H."/>
            <person name="Xue Y."/>
            <person name="Chen W."/>
        </authorList>
    </citation>
    <scope>NUCLEOTIDE SEQUENCE [LARGE SCALE GENOMIC DNA]</scope>
    <source>
        <strain evidence="14 25">FZJTZ28M4.scaf</strain>
        <strain evidence="13 24">FZJTZ9M6.scaf</strain>
    </source>
</reference>
<comment type="cofactor">
    <cofactor evidence="9">
        <name>Zn(2+)</name>
        <dbReference type="ChEBI" id="CHEBI:29105"/>
    </cofactor>
    <text evidence="9">Binds 1 zinc ion.</text>
</comment>
<dbReference type="Proteomes" id="UP001231316">
    <property type="component" value="Chromosome"/>
</dbReference>
<dbReference type="GO" id="GO:0004521">
    <property type="term" value="F:RNA endonuclease activity"/>
    <property type="evidence" value="ECO:0007669"/>
    <property type="project" value="UniProtKB-UniRule"/>
</dbReference>
<reference evidence="18 26" key="7">
    <citation type="submission" date="2022-12" db="EMBL/GenBank/DDBJ databases">
        <title>Assessment of beneficial effects and identification of host adaptation-associated genes of Ligilactobacillus salivarius isolated from Meles meles.</title>
        <authorList>
            <person name="Wang Y."/>
        </authorList>
    </citation>
    <scope>NUCLEOTIDE SEQUENCE [LARGE SCALE GENOMIC DNA]</scope>
    <source>
        <strain evidence="18 26">S35</strain>
    </source>
</reference>
<dbReference type="Proteomes" id="UP001224533">
    <property type="component" value="Chromosome"/>
</dbReference>
<evidence type="ECO:0000256" key="8">
    <source>
        <dbReference type="ARBA" id="ARBA00022833"/>
    </source>
</evidence>
<dbReference type="SUPFAM" id="SSF55486">
    <property type="entry name" value="Metalloproteases ('zincins'), catalytic domain"/>
    <property type="match status" value="1"/>
</dbReference>
<evidence type="ECO:0000313" key="25">
    <source>
        <dbReference type="Proteomes" id="UP000471300"/>
    </source>
</evidence>
<dbReference type="RefSeq" id="WP_003710168.1">
    <property type="nucleotide sequence ID" value="NZ_CABMGV010000001.1"/>
</dbReference>
<keyword evidence="8 9" id="KW-0862">Zinc</keyword>
<comment type="similarity">
    <text evidence="1 9">Belongs to the endoribonuclease YbeY family.</text>
</comment>
<keyword evidence="7 9" id="KW-0378">Hydrolase</keyword>
<dbReference type="GO" id="GO:0005737">
    <property type="term" value="C:cytoplasm"/>
    <property type="evidence" value="ECO:0007669"/>
    <property type="project" value="UniProtKB-SubCell"/>
</dbReference>
<dbReference type="EMBL" id="QFAS01000005">
    <property type="protein sequence ID" value="PWG53048.1"/>
    <property type="molecule type" value="Genomic_DNA"/>
</dbReference>
<evidence type="ECO:0000256" key="7">
    <source>
        <dbReference type="ARBA" id="ARBA00022801"/>
    </source>
</evidence>
<gene>
    <name evidence="9 11" type="primary">ybeY</name>
    <name evidence="16" type="ORF">B6U37_04855</name>
    <name evidence="15" type="ORF">B6U56_05050</name>
    <name evidence="17" type="ORF">DB362_03790</name>
    <name evidence="14" type="ORF">FYL06_06080</name>
    <name evidence="13" type="ORF">FYL10_01760</name>
    <name evidence="11" type="ORF">K8V06_06940</name>
    <name evidence="10" type="ORF">LSJ_0917c</name>
    <name evidence="18" type="ORF">O2U02_04490</name>
    <name evidence="12" type="ORF">PV940_00505</name>
    <name evidence="19" type="ORF">QFE45_05195</name>
</gene>
<dbReference type="GO" id="GO:0008270">
    <property type="term" value="F:zinc ion binding"/>
    <property type="evidence" value="ECO:0007669"/>
    <property type="project" value="UniProtKB-UniRule"/>
</dbReference>